<protein>
    <submittedName>
        <fullName evidence="2">GNAT family N-acetyltransferase</fullName>
    </submittedName>
</protein>
<accession>A0A926I7U1</accession>
<dbReference type="Proteomes" id="UP000655830">
    <property type="component" value="Unassembled WGS sequence"/>
</dbReference>
<dbReference type="InterPro" id="IPR016181">
    <property type="entry name" value="Acyl_CoA_acyltransferase"/>
</dbReference>
<organism evidence="2 3">
    <name type="scientific">Zhenhengia yiwuensis</name>
    <dbReference type="NCBI Taxonomy" id="2763666"/>
    <lineage>
        <taxon>Bacteria</taxon>
        <taxon>Bacillati</taxon>
        <taxon>Bacillota</taxon>
        <taxon>Clostridia</taxon>
        <taxon>Lachnospirales</taxon>
        <taxon>Lachnospiraceae</taxon>
        <taxon>Zhenhengia</taxon>
    </lineage>
</organism>
<dbReference type="RefSeq" id="WP_249331077.1">
    <property type="nucleotide sequence ID" value="NZ_JACRSY010000001.1"/>
</dbReference>
<dbReference type="Gene3D" id="3.40.630.30">
    <property type="match status" value="1"/>
</dbReference>
<evidence type="ECO:0000313" key="3">
    <source>
        <dbReference type="Proteomes" id="UP000655830"/>
    </source>
</evidence>
<dbReference type="Pfam" id="PF13527">
    <property type="entry name" value="Acetyltransf_9"/>
    <property type="match status" value="1"/>
</dbReference>
<feature type="domain" description="N-acetyltransferase" evidence="1">
    <location>
        <begin position="2"/>
        <end position="153"/>
    </location>
</feature>
<dbReference type="CDD" id="cd04301">
    <property type="entry name" value="NAT_SF"/>
    <property type="match status" value="1"/>
</dbReference>
<proteinExistence type="predicted"/>
<dbReference type="SUPFAM" id="SSF55729">
    <property type="entry name" value="Acyl-CoA N-acyltransferases (Nat)"/>
    <property type="match status" value="1"/>
</dbReference>
<dbReference type="AlphaFoldDB" id="A0A926I7U1"/>
<dbReference type="InterPro" id="IPR000182">
    <property type="entry name" value="GNAT_dom"/>
</dbReference>
<reference evidence="2" key="1">
    <citation type="submission" date="2020-08" db="EMBL/GenBank/DDBJ databases">
        <title>Genome public.</title>
        <authorList>
            <person name="Liu C."/>
            <person name="Sun Q."/>
        </authorList>
    </citation>
    <scope>NUCLEOTIDE SEQUENCE</scope>
    <source>
        <strain evidence="2">NSJ-12</strain>
    </source>
</reference>
<dbReference type="InterPro" id="IPR051554">
    <property type="entry name" value="Acetyltransferase_Eis"/>
</dbReference>
<keyword evidence="3" id="KW-1185">Reference proteome</keyword>
<comment type="caution">
    <text evidence="2">The sequence shown here is derived from an EMBL/GenBank/DDBJ whole genome shotgun (WGS) entry which is preliminary data.</text>
</comment>
<dbReference type="EMBL" id="JACRSY010000001">
    <property type="protein sequence ID" value="MBC8577940.1"/>
    <property type="molecule type" value="Genomic_DNA"/>
</dbReference>
<dbReference type="GO" id="GO:0030649">
    <property type="term" value="P:aminoglycoside antibiotic catabolic process"/>
    <property type="evidence" value="ECO:0007669"/>
    <property type="project" value="TreeGrafter"/>
</dbReference>
<dbReference type="PANTHER" id="PTHR37817:SF1">
    <property type="entry name" value="N-ACETYLTRANSFERASE EIS"/>
    <property type="match status" value="1"/>
</dbReference>
<dbReference type="PANTHER" id="PTHR37817">
    <property type="entry name" value="N-ACETYLTRANSFERASE EIS"/>
    <property type="match status" value="1"/>
</dbReference>
<evidence type="ECO:0000259" key="1">
    <source>
        <dbReference type="PROSITE" id="PS51186"/>
    </source>
</evidence>
<name>A0A926I7U1_9FIRM</name>
<dbReference type="PROSITE" id="PS51186">
    <property type="entry name" value="GNAT"/>
    <property type="match status" value="1"/>
</dbReference>
<sequence>MTLYRKGLSNDQEAIIHLGNYVFDTDFPALLPKLYSPSVNTATSHFLAEEEDGIKALVGSFPLDLHVLDYDLKGFGIGTVCVDPDARSKGYMKQLMTNALAEMHEEKADFAVLGGQKQRYEYFGFTPSGTHLNFTLTATNLRHHHIVASPNFTFKSFDALDTPTLSCIHKMHHSKPLFSTRSFQNFISICRSWKSESFAIYNKNELCGYVLYKNNCIEDFYVSHSDLLIPALASLMQTLSWNECTICLNTYETTLIKLLINICEGYTTRLSTCLNILNYQNFINAFLNLKKSYTALEKGHLVLEVQGTENLLIEVGENINVMPTTLEADLSLTHLEATHLLCDPLQVYIDYHHEKNRLIKSWFPLPFAFCSIDNV</sequence>
<gene>
    <name evidence="2" type="ORF">H8718_00100</name>
</gene>
<evidence type="ECO:0000313" key="2">
    <source>
        <dbReference type="EMBL" id="MBC8577940.1"/>
    </source>
</evidence>
<dbReference type="GO" id="GO:0034069">
    <property type="term" value="F:aminoglycoside N-acetyltransferase activity"/>
    <property type="evidence" value="ECO:0007669"/>
    <property type="project" value="TreeGrafter"/>
</dbReference>